<dbReference type="RefSeq" id="WP_092001502.1">
    <property type="nucleotide sequence ID" value="NZ_FOUR01000003.1"/>
</dbReference>
<sequence>MTYWLLANSGAGDGERGRSFWLEHLAMAGLDSPECRDIADDHWPSEVEPGDVVMMAGGDGSANFGARVCLEKDAVLAVLPSGTANDFARNIGLPEDPGELCRLIARGARRHVDIARFGDRIFLNVAHVGLGTLPARESGGPKKKILGRFTYVVELLQRLNARRGFRAEIRCGKGYVRGRWLSIALANGTSFGGGHEIPEAAPDDGYLEVIAVKPRPVAQLLLTFVMVRLNREAPTRTSTLVHLRGKHCSVRTPKPKTITADGDIAGKTPLDVSCQYQSLQVIAP</sequence>
<accession>A0A1I4UZX5</accession>
<dbReference type="InterPro" id="IPR016064">
    <property type="entry name" value="NAD/diacylglycerol_kinase_sf"/>
</dbReference>
<dbReference type="PROSITE" id="PS50146">
    <property type="entry name" value="DAGK"/>
    <property type="match status" value="1"/>
</dbReference>
<dbReference type="InterPro" id="IPR001206">
    <property type="entry name" value="Diacylglycerol_kinase_cat_dom"/>
</dbReference>
<dbReference type="GO" id="GO:0005829">
    <property type="term" value="C:cytosol"/>
    <property type="evidence" value="ECO:0007669"/>
    <property type="project" value="TreeGrafter"/>
</dbReference>
<dbReference type="GO" id="GO:0019242">
    <property type="term" value="P:methylglyoxal biosynthetic process"/>
    <property type="evidence" value="ECO:0007669"/>
    <property type="project" value="InterPro"/>
</dbReference>
<dbReference type="SUPFAM" id="SSF111331">
    <property type="entry name" value="NAD kinase/diacylglycerol kinase-like"/>
    <property type="match status" value="1"/>
</dbReference>
<dbReference type="AlphaFoldDB" id="A0A1I4UZX5"/>
<dbReference type="GO" id="GO:0008929">
    <property type="term" value="F:methylglyoxal synthase activity"/>
    <property type="evidence" value="ECO:0007669"/>
    <property type="project" value="InterPro"/>
</dbReference>
<dbReference type="InterPro" id="IPR017438">
    <property type="entry name" value="ATP-NAD_kinase_N"/>
</dbReference>
<dbReference type="Gene3D" id="2.60.200.40">
    <property type="match status" value="1"/>
</dbReference>
<keyword evidence="2" id="KW-0808">Transferase</keyword>
<dbReference type="PANTHER" id="PTHR30492">
    <property type="entry name" value="METHYLGLYOXAL SYNTHASE"/>
    <property type="match status" value="1"/>
</dbReference>
<organism evidence="2 3">
    <name type="scientific">Marinobacter pelagius</name>
    <dbReference type="NCBI Taxonomy" id="379482"/>
    <lineage>
        <taxon>Bacteria</taxon>
        <taxon>Pseudomonadati</taxon>
        <taxon>Pseudomonadota</taxon>
        <taxon>Gammaproteobacteria</taxon>
        <taxon>Pseudomonadales</taxon>
        <taxon>Marinobacteraceae</taxon>
        <taxon>Marinobacter</taxon>
    </lineage>
</organism>
<dbReference type="Gene3D" id="3.40.50.10330">
    <property type="entry name" value="Probable inorganic polyphosphate/atp-NAD kinase, domain 1"/>
    <property type="match status" value="1"/>
</dbReference>
<dbReference type="EMBL" id="FOUR01000003">
    <property type="protein sequence ID" value="SFM94524.1"/>
    <property type="molecule type" value="Genomic_DNA"/>
</dbReference>
<gene>
    <name evidence="2" type="ORF">SAMN04487961_1659</name>
</gene>
<dbReference type="Pfam" id="PF19279">
    <property type="entry name" value="YegS_C"/>
    <property type="match status" value="1"/>
</dbReference>
<dbReference type="InterPro" id="IPR045540">
    <property type="entry name" value="YegS/DAGK_C"/>
</dbReference>
<dbReference type="InterPro" id="IPR004363">
    <property type="entry name" value="Methylgl_synth"/>
</dbReference>
<dbReference type="Proteomes" id="UP000199339">
    <property type="component" value="Unassembled WGS sequence"/>
</dbReference>
<evidence type="ECO:0000313" key="2">
    <source>
        <dbReference type="EMBL" id="SFM94524.1"/>
    </source>
</evidence>
<evidence type="ECO:0000259" key="1">
    <source>
        <dbReference type="PROSITE" id="PS50146"/>
    </source>
</evidence>
<proteinExistence type="predicted"/>
<feature type="domain" description="DAGKc" evidence="1">
    <location>
        <begin position="51"/>
        <end position="121"/>
    </location>
</feature>
<keyword evidence="3" id="KW-1185">Reference proteome</keyword>
<dbReference type="GO" id="GO:0016301">
    <property type="term" value="F:kinase activity"/>
    <property type="evidence" value="ECO:0007669"/>
    <property type="project" value="UniProtKB-KW"/>
</dbReference>
<reference evidence="3" key="1">
    <citation type="submission" date="2016-10" db="EMBL/GenBank/DDBJ databases">
        <authorList>
            <person name="Varghese N."/>
            <person name="Submissions S."/>
        </authorList>
    </citation>
    <scope>NUCLEOTIDE SEQUENCE [LARGE SCALE GENOMIC DNA]</scope>
    <source>
        <strain evidence="3">CGMCC 1.6775</strain>
    </source>
</reference>
<evidence type="ECO:0000313" key="3">
    <source>
        <dbReference type="Proteomes" id="UP000199339"/>
    </source>
</evidence>
<keyword evidence="2" id="KW-0418">Kinase</keyword>
<protein>
    <submittedName>
        <fullName evidence="2">Lipid kinase, YegS/Rv2252/BmrU family</fullName>
    </submittedName>
</protein>
<dbReference type="Pfam" id="PF00781">
    <property type="entry name" value="DAGK_cat"/>
    <property type="match status" value="1"/>
</dbReference>
<dbReference type="OrthoDB" id="142078at2"/>
<dbReference type="PANTHER" id="PTHR30492:SF0">
    <property type="entry name" value="METHYLGLYOXAL SYNTHASE"/>
    <property type="match status" value="1"/>
</dbReference>
<name>A0A1I4UZX5_9GAMM</name>